<keyword evidence="6" id="KW-0446">Lipid-binding</keyword>
<evidence type="ECO:0000256" key="3">
    <source>
        <dbReference type="ARBA" id="ARBA00022490"/>
    </source>
</evidence>
<dbReference type="SMART" id="SM00726">
    <property type="entry name" value="UIM"/>
    <property type="match status" value="2"/>
</dbReference>
<evidence type="ECO:0000256" key="7">
    <source>
        <dbReference type="PROSITE-ProRule" id="PRU00243"/>
    </source>
</evidence>
<comment type="similarity">
    <text evidence="2">Belongs to the epsin family.</text>
</comment>
<keyword evidence="3" id="KW-0963">Cytoplasm</keyword>
<dbReference type="PANTHER" id="PTHR12276:SF115">
    <property type="entry name" value="FI19443P1"/>
    <property type="match status" value="1"/>
</dbReference>
<comment type="caution">
    <text evidence="7">Lacks conserved residue(s) required for the propagation of feature annotation.</text>
</comment>
<evidence type="ECO:0000256" key="8">
    <source>
        <dbReference type="SAM" id="MobiDB-lite"/>
    </source>
</evidence>
<evidence type="ECO:0000256" key="2">
    <source>
        <dbReference type="ARBA" id="ARBA00010130"/>
    </source>
</evidence>
<dbReference type="GO" id="GO:0005768">
    <property type="term" value="C:endosome"/>
    <property type="evidence" value="ECO:0007669"/>
    <property type="project" value="TreeGrafter"/>
</dbReference>
<dbReference type="FunFam" id="1.25.40.90:FF:000002">
    <property type="entry name" value="epsin-2 isoform X1"/>
    <property type="match status" value="1"/>
</dbReference>
<evidence type="ECO:0000259" key="9">
    <source>
        <dbReference type="PROSITE" id="PS50942"/>
    </source>
</evidence>
<dbReference type="PROSITE" id="PS50330">
    <property type="entry name" value="UIM"/>
    <property type="match status" value="1"/>
</dbReference>
<dbReference type="SUPFAM" id="SSF48464">
    <property type="entry name" value="ENTH/VHS domain"/>
    <property type="match status" value="1"/>
</dbReference>
<evidence type="ECO:0000256" key="1">
    <source>
        <dbReference type="ARBA" id="ARBA00004496"/>
    </source>
</evidence>
<dbReference type="GO" id="GO:0030276">
    <property type="term" value="F:clathrin binding"/>
    <property type="evidence" value="ECO:0007669"/>
    <property type="project" value="TreeGrafter"/>
</dbReference>
<dbReference type="InterPro" id="IPR003903">
    <property type="entry name" value="UIM_dom"/>
</dbReference>
<dbReference type="CDD" id="cd16990">
    <property type="entry name" value="ENTH_Epsin"/>
    <property type="match status" value="1"/>
</dbReference>
<feature type="compositionally biased region" description="Polar residues" evidence="8">
    <location>
        <begin position="322"/>
        <end position="334"/>
    </location>
</feature>
<proteinExistence type="inferred from homology"/>
<keyword evidence="4" id="KW-0597">Phosphoprotein</keyword>
<dbReference type="WBParaSite" id="GPUH_0001262001-mRNA-1">
    <property type="protein sequence ID" value="GPUH_0001262001-mRNA-1"/>
    <property type="gene ID" value="GPUH_0001262001"/>
</dbReference>
<feature type="domain" description="ENTH" evidence="9">
    <location>
        <begin position="50"/>
        <end position="192"/>
    </location>
</feature>
<feature type="compositionally biased region" description="Polar residues" evidence="8">
    <location>
        <begin position="490"/>
        <end position="501"/>
    </location>
</feature>
<dbReference type="GO" id="GO:0030125">
    <property type="term" value="C:clathrin vesicle coat"/>
    <property type="evidence" value="ECO:0007669"/>
    <property type="project" value="TreeGrafter"/>
</dbReference>
<dbReference type="Gene3D" id="1.25.40.90">
    <property type="match status" value="1"/>
</dbReference>
<dbReference type="GO" id="GO:0005543">
    <property type="term" value="F:phospholipid binding"/>
    <property type="evidence" value="ECO:0007669"/>
    <property type="project" value="TreeGrafter"/>
</dbReference>
<evidence type="ECO:0000256" key="4">
    <source>
        <dbReference type="ARBA" id="ARBA00022553"/>
    </source>
</evidence>
<feature type="region of interest" description="Disordered" evidence="8">
    <location>
        <begin position="206"/>
        <end position="228"/>
    </location>
</feature>
<keyword evidence="7" id="KW-0472">Membrane</keyword>
<dbReference type="InterPro" id="IPR013809">
    <property type="entry name" value="ENTH"/>
</dbReference>
<evidence type="ECO:0000313" key="10">
    <source>
        <dbReference type="WBParaSite" id="GPUH_0001262001-mRNA-1"/>
    </source>
</evidence>
<feature type="region of interest" description="Disordered" evidence="8">
    <location>
        <begin position="322"/>
        <end position="398"/>
    </location>
</feature>
<accession>A0A183DV65</accession>
<dbReference type="AlphaFoldDB" id="A0A183DV65"/>
<dbReference type="GO" id="GO:0005886">
    <property type="term" value="C:plasma membrane"/>
    <property type="evidence" value="ECO:0007669"/>
    <property type="project" value="TreeGrafter"/>
</dbReference>
<keyword evidence="7" id="KW-0812">Transmembrane</keyword>
<feature type="compositionally biased region" description="Polar residues" evidence="8">
    <location>
        <begin position="386"/>
        <end position="398"/>
    </location>
</feature>
<keyword evidence="5" id="KW-0677">Repeat</keyword>
<dbReference type="PROSITE" id="PS50942">
    <property type="entry name" value="ENTH"/>
    <property type="match status" value="1"/>
</dbReference>
<dbReference type="InterPro" id="IPR008942">
    <property type="entry name" value="ENTH_VHS"/>
</dbReference>
<feature type="transmembrane region" description="Helical" evidence="7">
    <location>
        <begin position="18"/>
        <end position="35"/>
    </location>
</feature>
<evidence type="ECO:0000256" key="5">
    <source>
        <dbReference type="ARBA" id="ARBA00022737"/>
    </source>
</evidence>
<dbReference type="GO" id="GO:0006897">
    <property type="term" value="P:endocytosis"/>
    <property type="evidence" value="ECO:0007669"/>
    <property type="project" value="TreeGrafter"/>
</dbReference>
<reference evidence="10" key="1">
    <citation type="submission" date="2016-06" db="UniProtKB">
        <authorList>
            <consortium name="WormBaseParasite"/>
        </authorList>
    </citation>
    <scope>IDENTIFICATION</scope>
</reference>
<dbReference type="Pfam" id="PF01417">
    <property type="entry name" value="ENTH"/>
    <property type="match status" value="1"/>
</dbReference>
<dbReference type="PANTHER" id="PTHR12276">
    <property type="entry name" value="EPSIN/ENT-RELATED"/>
    <property type="match status" value="1"/>
</dbReference>
<keyword evidence="7" id="KW-1133">Transmembrane helix</keyword>
<feature type="compositionally biased region" description="Low complexity" evidence="8">
    <location>
        <begin position="341"/>
        <end position="354"/>
    </location>
</feature>
<dbReference type="SMART" id="SM00273">
    <property type="entry name" value="ENTH"/>
    <property type="match status" value="1"/>
</dbReference>
<protein>
    <submittedName>
        <fullName evidence="10">ENTH domain-containing protein</fullName>
    </submittedName>
</protein>
<sequence length="501" mass="54820">LVVVRGSKNIVTVTCSSIFVYCLQVAHWFLLLYLSRSAMSISTIRRQVKNVAYNFSDAQVKVREATSNDPWGPSTALMSEIADLTHNPMSFTEIMSMLWKRLNDHGKNWRHVYKSLVLLDYLIKCGSEKVAQQCRENIYSIETLKDFQHIEDNRDQGMNHIEDNRDQGMNVREKAKQMVSLLYDEERLKNERTKFMMTRKKFMSGSGISSDGAVRHMRKNDTGPAFESELEDARPASAGEEEMQLQIALALSREESEKEEELRKRDDIGLQMALNESRREIERMNSMDVAQQHTVPSSTLSQSAIDDLLSLGVGQPVDPAANRSSLYPSIQSGSMKDDPWTVAPPAAAASVTPAKSNSDPWSPMPLPVIGEAPAAAAASADESSKQRNNTKTPESFLGENSSLVNLDNLLGTTNSGVKPASNPFLSGSTGPAVATNPFVAQQRPSPSLNEMMGQNRVVLPGAGASSSAAVVPPVMPSPLVPVPASSSSSTQQQPTTTNPFC</sequence>
<name>A0A183DV65_9BILA</name>
<evidence type="ECO:0000256" key="6">
    <source>
        <dbReference type="ARBA" id="ARBA00023121"/>
    </source>
</evidence>
<feature type="region of interest" description="Disordered" evidence="8">
    <location>
        <begin position="480"/>
        <end position="501"/>
    </location>
</feature>
<comment type="subcellular location">
    <subcellularLocation>
        <location evidence="1">Cytoplasm</location>
    </subcellularLocation>
</comment>
<organism evidence="10">
    <name type="scientific">Gongylonema pulchrum</name>
    <dbReference type="NCBI Taxonomy" id="637853"/>
    <lineage>
        <taxon>Eukaryota</taxon>
        <taxon>Metazoa</taxon>
        <taxon>Ecdysozoa</taxon>
        <taxon>Nematoda</taxon>
        <taxon>Chromadorea</taxon>
        <taxon>Rhabditida</taxon>
        <taxon>Spirurina</taxon>
        <taxon>Spiruromorpha</taxon>
        <taxon>Spiruroidea</taxon>
        <taxon>Gongylonematidae</taxon>
        <taxon>Gongylonema</taxon>
    </lineage>
</organism>